<protein>
    <submittedName>
        <fullName evidence="1">15321_t:CDS:1</fullName>
    </submittedName>
</protein>
<proteinExistence type="predicted"/>
<dbReference type="OrthoDB" id="2399315at2759"/>
<reference evidence="1" key="1">
    <citation type="submission" date="2021-06" db="EMBL/GenBank/DDBJ databases">
        <authorList>
            <person name="Kallberg Y."/>
            <person name="Tangrot J."/>
            <person name="Rosling A."/>
        </authorList>
    </citation>
    <scope>NUCLEOTIDE SEQUENCE</scope>
    <source>
        <strain evidence="1">IN212</strain>
    </source>
</reference>
<feature type="non-terminal residue" evidence="1">
    <location>
        <position position="1"/>
    </location>
</feature>
<evidence type="ECO:0000313" key="2">
    <source>
        <dbReference type="Proteomes" id="UP000789396"/>
    </source>
</evidence>
<gene>
    <name evidence="1" type="ORF">RFULGI_LOCUS9985</name>
</gene>
<keyword evidence="2" id="KW-1185">Reference proteome</keyword>
<evidence type="ECO:0000313" key="1">
    <source>
        <dbReference type="EMBL" id="CAG8690633.1"/>
    </source>
</evidence>
<accession>A0A9N9HH68</accession>
<organism evidence="1 2">
    <name type="scientific">Racocetra fulgida</name>
    <dbReference type="NCBI Taxonomy" id="60492"/>
    <lineage>
        <taxon>Eukaryota</taxon>
        <taxon>Fungi</taxon>
        <taxon>Fungi incertae sedis</taxon>
        <taxon>Mucoromycota</taxon>
        <taxon>Glomeromycotina</taxon>
        <taxon>Glomeromycetes</taxon>
        <taxon>Diversisporales</taxon>
        <taxon>Gigasporaceae</taxon>
        <taxon>Racocetra</taxon>
    </lineage>
</organism>
<sequence>TNNTFPYSKAKPNKKSTLLINRQKKPTTKNKNLLKYKNETLLKELDSLVEDIILPFQDSKTSTKDNSNQNTYDEMENSEDQMQEFLDNSKEILVKDFENAVHQLSKFNVKE</sequence>
<dbReference type="AlphaFoldDB" id="A0A9N9HH68"/>
<dbReference type="Proteomes" id="UP000789396">
    <property type="component" value="Unassembled WGS sequence"/>
</dbReference>
<name>A0A9N9HH68_9GLOM</name>
<dbReference type="EMBL" id="CAJVPZ010018844">
    <property type="protein sequence ID" value="CAG8690633.1"/>
    <property type="molecule type" value="Genomic_DNA"/>
</dbReference>
<comment type="caution">
    <text evidence="1">The sequence shown here is derived from an EMBL/GenBank/DDBJ whole genome shotgun (WGS) entry which is preliminary data.</text>
</comment>